<protein>
    <recommendedName>
        <fullName evidence="3">Peptidase A2 domain-containing protein</fullName>
    </recommendedName>
</protein>
<organism evidence="1 2">
    <name type="scientific">Austropuccinia psidii MF-1</name>
    <dbReference type="NCBI Taxonomy" id="1389203"/>
    <lineage>
        <taxon>Eukaryota</taxon>
        <taxon>Fungi</taxon>
        <taxon>Dikarya</taxon>
        <taxon>Basidiomycota</taxon>
        <taxon>Pucciniomycotina</taxon>
        <taxon>Pucciniomycetes</taxon>
        <taxon>Pucciniales</taxon>
        <taxon>Sphaerophragmiaceae</taxon>
        <taxon>Austropuccinia</taxon>
    </lineage>
</organism>
<proteinExistence type="predicted"/>
<dbReference type="InterPro" id="IPR021109">
    <property type="entry name" value="Peptidase_aspartic_dom_sf"/>
</dbReference>
<evidence type="ECO:0008006" key="3">
    <source>
        <dbReference type="Google" id="ProtNLM"/>
    </source>
</evidence>
<sequence length="140" mass="15722">MKVFVGNKEYPVMALFDAGSELNIITEVAEIKSLLPNREIKNSRGMGGHTTSLLRLAELTQLLLPSGQELESYFLIFKEAVHIVLGISFLADNSIRLEFSQKKGEIFGYQKEDGRRLCIPICKPHILGWKTGPQRGMELC</sequence>
<dbReference type="OrthoDB" id="2507637at2759"/>
<dbReference type="EMBL" id="AVOT02062987">
    <property type="protein sequence ID" value="MBW0555844.1"/>
    <property type="molecule type" value="Genomic_DNA"/>
</dbReference>
<dbReference type="AlphaFoldDB" id="A0A9Q3PBV4"/>
<gene>
    <name evidence="1" type="ORF">O181_095559</name>
</gene>
<evidence type="ECO:0000313" key="1">
    <source>
        <dbReference type="EMBL" id="MBW0555844.1"/>
    </source>
</evidence>
<keyword evidence="2" id="KW-1185">Reference proteome</keyword>
<dbReference type="Proteomes" id="UP000765509">
    <property type="component" value="Unassembled WGS sequence"/>
</dbReference>
<comment type="caution">
    <text evidence="1">The sequence shown here is derived from an EMBL/GenBank/DDBJ whole genome shotgun (WGS) entry which is preliminary data.</text>
</comment>
<evidence type="ECO:0000313" key="2">
    <source>
        <dbReference type="Proteomes" id="UP000765509"/>
    </source>
</evidence>
<accession>A0A9Q3PBV4</accession>
<name>A0A9Q3PBV4_9BASI</name>
<reference evidence="1" key="1">
    <citation type="submission" date="2021-03" db="EMBL/GenBank/DDBJ databases">
        <title>Draft genome sequence of rust myrtle Austropuccinia psidii MF-1, a brazilian biotype.</title>
        <authorList>
            <person name="Quecine M.C."/>
            <person name="Pachon D.M.R."/>
            <person name="Bonatelli M.L."/>
            <person name="Correr F.H."/>
            <person name="Franceschini L.M."/>
            <person name="Leite T.F."/>
            <person name="Margarido G.R.A."/>
            <person name="Almeida C.A."/>
            <person name="Ferrarezi J.A."/>
            <person name="Labate C.A."/>
        </authorList>
    </citation>
    <scope>NUCLEOTIDE SEQUENCE</scope>
    <source>
        <strain evidence="1">MF-1</strain>
    </source>
</reference>
<dbReference type="Gene3D" id="2.40.70.10">
    <property type="entry name" value="Acid Proteases"/>
    <property type="match status" value="1"/>
</dbReference>